<reference evidence="9 10" key="1">
    <citation type="submission" date="2023-03" db="EMBL/GenBank/DDBJ databases">
        <title>Description of Hydrogenimonas sp. ISO32.</title>
        <authorList>
            <person name="Mino S."/>
            <person name="Fukazawa S."/>
            <person name="Sawabe T."/>
        </authorList>
    </citation>
    <scope>NUCLEOTIDE SEQUENCE [LARGE SCALE GENOMIC DNA]</scope>
    <source>
        <strain evidence="9 10">ISO32</strain>
    </source>
</reference>
<feature type="signal peptide" evidence="8">
    <location>
        <begin position="1"/>
        <end position="16"/>
    </location>
</feature>
<feature type="chain" id="PRO_5047121394" description="Outer membrane efflux protein" evidence="8">
    <location>
        <begin position="17"/>
        <end position="423"/>
    </location>
</feature>
<keyword evidence="10" id="KW-1185">Reference proteome</keyword>
<dbReference type="EMBL" id="AP027370">
    <property type="protein sequence ID" value="BDY12373.1"/>
    <property type="molecule type" value="Genomic_DNA"/>
</dbReference>
<keyword evidence="3" id="KW-0813">Transport</keyword>
<dbReference type="InterPro" id="IPR003423">
    <property type="entry name" value="OMP_efflux"/>
</dbReference>
<protein>
    <recommendedName>
        <fullName evidence="11">Outer membrane efflux protein</fullName>
    </recommendedName>
</protein>
<dbReference type="PANTHER" id="PTHR30026:SF20">
    <property type="entry name" value="OUTER MEMBRANE PROTEIN TOLC"/>
    <property type="match status" value="1"/>
</dbReference>
<dbReference type="Proteomes" id="UP001321445">
    <property type="component" value="Chromosome"/>
</dbReference>
<proteinExistence type="inferred from homology"/>
<evidence type="ECO:0008006" key="11">
    <source>
        <dbReference type="Google" id="ProtNLM"/>
    </source>
</evidence>
<evidence type="ECO:0000313" key="10">
    <source>
        <dbReference type="Proteomes" id="UP001321445"/>
    </source>
</evidence>
<dbReference type="RefSeq" id="WP_286337572.1">
    <property type="nucleotide sequence ID" value="NZ_AP027370.1"/>
</dbReference>
<name>A0ABM8FJA7_9BACT</name>
<sequence>MKRLVLCVAVAMSLQAATIGELFDALKRQPQTRLDAMQAEYAELTAQRVKEKLYPSATLFASYEHYNSATNLRPVPPTEINRLTADREPIPFAQTIERIGGKVNVPIFVKELFSLHDKAMAMAGSAKARKRLGRLQNEAIILGSDAKWRYLTALKKALDARKKSIRKIYEDTKIKVESGRAAGIALEKMEESINRIDTAMNSAEIEEAEIESVIESLTGLALDGPVPLKKTGSVRRGELFVLKPLQYEVEAGRHDVQAAYDVLYPKVTASAMWSENYAQHDVFTGEDVHRGYGNYMVGISMPLFEKSDYTAIQQAKIDLRKARFRLSKTAQEFEARAKALHRSLRLYERSAELAKKSIGNREKLLAYAKVAYETGRMSEEEYLRYEEALLDAQSRLYEAEANHWQALAQLAVIYGQDLSEIVR</sequence>
<evidence type="ECO:0000256" key="7">
    <source>
        <dbReference type="ARBA" id="ARBA00023237"/>
    </source>
</evidence>
<evidence type="ECO:0000256" key="2">
    <source>
        <dbReference type="ARBA" id="ARBA00007613"/>
    </source>
</evidence>
<keyword evidence="7" id="KW-0998">Cell outer membrane</keyword>
<evidence type="ECO:0000256" key="6">
    <source>
        <dbReference type="ARBA" id="ARBA00023136"/>
    </source>
</evidence>
<comment type="similarity">
    <text evidence="2">Belongs to the outer membrane factor (OMF) (TC 1.B.17) family.</text>
</comment>
<comment type="subcellular location">
    <subcellularLocation>
        <location evidence="1">Cell outer membrane</location>
    </subcellularLocation>
</comment>
<dbReference type="InterPro" id="IPR051906">
    <property type="entry name" value="TolC-like"/>
</dbReference>
<accession>A0ABM8FJA7</accession>
<keyword evidence="4" id="KW-1134">Transmembrane beta strand</keyword>
<evidence type="ECO:0000256" key="5">
    <source>
        <dbReference type="ARBA" id="ARBA00022692"/>
    </source>
</evidence>
<keyword evidence="8" id="KW-0732">Signal</keyword>
<evidence type="ECO:0000313" key="9">
    <source>
        <dbReference type="EMBL" id="BDY12373.1"/>
    </source>
</evidence>
<evidence type="ECO:0000256" key="8">
    <source>
        <dbReference type="SAM" id="SignalP"/>
    </source>
</evidence>
<keyword evidence="5" id="KW-0812">Transmembrane</keyword>
<dbReference type="PANTHER" id="PTHR30026">
    <property type="entry name" value="OUTER MEMBRANE PROTEIN TOLC"/>
    <property type="match status" value="1"/>
</dbReference>
<keyword evidence="6" id="KW-0472">Membrane</keyword>
<dbReference type="SUPFAM" id="SSF56954">
    <property type="entry name" value="Outer membrane efflux proteins (OEP)"/>
    <property type="match status" value="1"/>
</dbReference>
<evidence type="ECO:0000256" key="1">
    <source>
        <dbReference type="ARBA" id="ARBA00004442"/>
    </source>
</evidence>
<dbReference type="Gene3D" id="1.20.1600.10">
    <property type="entry name" value="Outer membrane efflux proteins (OEP)"/>
    <property type="match status" value="1"/>
</dbReference>
<organism evidence="9 10">
    <name type="scientific">Hydrogenimonas cancrithermarum</name>
    <dbReference type="NCBI Taxonomy" id="2993563"/>
    <lineage>
        <taxon>Bacteria</taxon>
        <taxon>Pseudomonadati</taxon>
        <taxon>Campylobacterota</taxon>
        <taxon>Epsilonproteobacteria</taxon>
        <taxon>Campylobacterales</taxon>
        <taxon>Hydrogenimonadaceae</taxon>
        <taxon>Hydrogenimonas</taxon>
    </lineage>
</organism>
<evidence type="ECO:0000256" key="4">
    <source>
        <dbReference type="ARBA" id="ARBA00022452"/>
    </source>
</evidence>
<dbReference type="Pfam" id="PF02321">
    <property type="entry name" value="OEP"/>
    <property type="match status" value="1"/>
</dbReference>
<gene>
    <name evidence="9" type="ORF">HCR_06850</name>
</gene>
<evidence type="ECO:0000256" key="3">
    <source>
        <dbReference type="ARBA" id="ARBA00022448"/>
    </source>
</evidence>